<keyword evidence="4" id="KW-0560">Oxidoreductase</keyword>
<evidence type="ECO:0000256" key="5">
    <source>
        <dbReference type="ARBA" id="ARBA00023004"/>
    </source>
</evidence>
<dbReference type="GO" id="GO:0016705">
    <property type="term" value="F:oxidoreductase activity, acting on paired donors, with incorporation or reduction of molecular oxygen"/>
    <property type="evidence" value="ECO:0007669"/>
    <property type="project" value="InterPro"/>
</dbReference>
<keyword evidence="5" id="KW-0408">Iron</keyword>
<dbReference type="PANTHER" id="PTHR46696:SF1">
    <property type="entry name" value="CYTOCHROME P450 YJIB-RELATED"/>
    <property type="match status" value="1"/>
</dbReference>
<accession>A0A1S1PJ04</accession>
<dbReference type="InterPro" id="IPR002397">
    <property type="entry name" value="Cyt_P450_B"/>
</dbReference>
<sequence>MTTVDGIGTSEGGTAAIIAAVTATRLADPYLRYREIREVGAFIPGEIADRTVTLVTRLSEASAVLTHPAVGHGYTDGINYRTGMDDGLGSLLRADPPDHTRLRRLVGKAFTPAVIEALAPQVTSLANVLLDEAIERGEIDAVAAFARPLPLRLISRLLGVPAADEEEFGGWADALTLGLDPYYLLTDEAKAACNRAAVEFDAYFLDLIARRREEPRDDLLSRLVAIHDRGDMLAERELLELCTLLLVAGYETTANLISGGILALTRNPGQLAALRADPALVGPAVEEMLRFDPPVQFIARTVLADAEIGGRPFTRGDGAIMMIGAANRDPEAFDEPDRFLVARYTRSDRTRRHLGLGVGIHYCLGAPLARLEAEIAFRALISRTSSFALAEDTVAYREQVVVRGLKRLPLHLSA</sequence>
<dbReference type="Gene3D" id="1.10.630.10">
    <property type="entry name" value="Cytochrome P450"/>
    <property type="match status" value="1"/>
</dbReference>
<dbReference type="InterPro" id="IPR036396">
    <property type="entry name" value="Cyt_P450_sf"/>
</dbReference>
<protein>
    <submittedName>
        <fullName evidence="7">Cytochrome</fullName>
    </submittedName>
</protein>
<evidence type="ECO:0000256" key="6">
    <source>
        <dbReference type="ARBA" id="ARBA00023033"/>
    </source>
</evidence>
<evidence type="ECO:0000256" key="4">
    <source>
        <dbReference type="ARBA" id="ARBA00023002"/>
    </source>
</evidence>
<dbReference type="GO" id="GO:0004497">
    <property type="term" value="F:monooxygenase activity"/>
    <property type="evidence" value="ECO:0007669"/>
    <property type="project" value="UniProtKB-KW"/>
</dbReference>
<name>A0A1S1PJ04_9ACTN</name>
<dbReference type="PANTHER" id="PTHR46696">
    <property type="entry name" value="P450, PUTATIVE (EUROFUNG)-RELATED"/>
    <property type="match status" value="1"/>
</dbReference>
<comment type="similarity">
    <text evidence="1">Belongs to the cytochrome P450 family.</text>
</comment>
<keyword evidence="8" id="KW-1185">Reference proteome</keyword>
<dbReference type="PRINTS" id="PR00385">
    <property type="entry name" value="P450"/>
</dbReference>
<dbReference type="Proteomes" id="UP000179769">
    <property type="component" value="Unassembled WGS sequence"/>
</dbReference>
<dbReference type="OrthoDB" id="3215747at2"/>
<dbReference type="RefSeq" id="WP_071066427.1">
    <property type="nucleotide sequence ID" value="NZ_MAXA01000256.1"/>
</dbReference>
<reference evidence="8" key="1">
    <citation type="submission" date="2016-07" db="EMBL/GenBank/DDBJ databases">
        <title>Frankia sp. NRRL B-16219 Genome sequencing.</title>
        <authorList>
            <person name="Ghodhbane-Gtari F."/>
            <person name="Swanson E."/>
            <person name="Gueddou A."/>
            <person name="Louati M."/>
            <person name="Nouioui I."/>
            <person name="Hezbri K."/>
            <person name="Abebe-Akele F."/>
            <person name="Simpson S."/>
            <person name="Morris K."/>
            <person name="Thomas K."/>
            <person name="Gtari M."/>
            <person name="Tisa L.S."/>
        </authorList>
    </citation>
    <scope>NUCLEOTIDE SEQUENCE [LARGE SCALE GENOMIC DNA]</scope>
    <source>
        <strain evidence="8">NRRL B-16219</strain>
    </source>
</reference>
<dbReference type="CDD" id="cd20625">
    <property type="entry name" value="CYP164-like"/>
    <property type="match status" value="1"/>
</dbReference>
<evidence type="ECO:0000313" key="8">
    <source>
        <dbReference type="Proteomes" id="UP000179769"/>
    </source>
</evidence>
<dbReference type="AlphaFoldDB" id="A0A1S1PJ04"/>
<keyword evidence="3" id="KW-0479">Metal-binding</keyword>
<comment type="caution">
    <text evidence="7">The sequence shown here is derived from an EMBL/GenBank/DDBJ whole genome shotgun (WGS) entry which is preliminary data.</text>
</comment>
<dbReference type="GO" id="GO:0020037">
    <property type="term" value="F:heme binding"/>
    <property type="evidence" value="ECO:0007669"/>
    <property type="project" value="InterPro"/>
</dbReference>
<evidence type="ECO:0000313" key="7">
    <source>
        <dbReference type="EMBL" id="OHV21286.1"/>
    </source>
</evidence>
<gene>
    <name evidence="7" type="ORF">BBK14_26945</name>
</gene>
<dbReference type="GO" id="GO:0005506">
    <property type="term" value="F:iron ion binding"/>
    <property type="evidence" value="ECO:0007669"/>
    <property type="project" value="InterPro"/>
</dbReference>
<keyword evidence="2" id="KW-0349">Heme</keyword>
<dbReference type="EMBL" id="MAXA01000256">
    <property type="protein sequence ID" value="OHV21286.1"/>
    <property type="molecule type" value="Genomic_DNA"/>
</dbReference>
<dbReference type="Pfam" id="PF00067">
    <property type="entry name" value="p450"/>
    <property type="match status" value="1"/>
</dbReference>
<dbReference type="SUPFAM" id="SSF48264">
    <property type="entry name" value="Cytochrome P450"/>
    <property type="match status" value="1"/>
</dbReference>
<proteinExistence type="inferred from homology"/>
<organism evidence="7 8">
    <name type="scientific">Parafrankia soli</name>
    <dbReference type="NCBI Taxonomy" id="2599596"/>
    <lineage>
        <taxon>Bacteria</taxon>
        <taxon>Bacillati</taxon>
        <taxon>Actinomycetota</taxon>
        <taxon>Actinomycetes</taxon>
        <taxon>Frankiales</taxon>
        <taxon>Frankiaceae</taxon>
        <taxon>Parafrankia</taxon>
    </lineage>
</organism>
<dbReference type="InterPro" id="IPR001128">
    <property type="entry name" value="Cyt_P450"/>
</dbReference>
<evidence type="ECO:0000256" key="2">
    <source>
        <dbReference type="ARBA" id="ARBA00022617"/>
    </source>
</evidence>
<dbReference type="PRINTS" id="PR00359">
    <property type="entry name" value="BP450"/>
</dbReference>
<dbReference type="FunFam" id="1.10.630.10:FF:000018">
    <property type="entry name" value="Cytochrome P450 monooxygenase"/>
    <property type="match status" value="1"/>
</dbReference>
<evidence type="ECO:0000256" key="1">
    <source>
        <dbReference type="ARBA" id="ARBA00010617"/>
    </source>
</evidence>
<keyword evidence="6" id="KW-0503">Monooxygenase</keyword>
<evidence type="ECO:0000256" key="3">
    <source>
        <dbReference type="ARBA" id="ARBA00022723"/>
    </source>
</evidence>